<dbReference type="Pfam" id="PF02785">
    <property type="entry name" value="Biotin_carb_C"/>
    <property type="match status" value="1"/>
</dbReference>
<accession>A0A328AH53</accession>
<reference evidence="12" key="1">
    <citation type="submission" date="2018-05" db="EMBL/GenBank/DDBJ databases">
        <authorList>
            <person name="Li X."/>
        </authorList>
    </citation>
    <scope>NUCLEOTIDE SEQUENCE [LARGE SCALE GENOMIC DNA]</scope>
    <source>
        <strain evidence="12">LX32</strain>
    </source>
</reference>
<dbReference type="SUPFAM" id="SSF51246">
    <property type="entry name" value="Rudiment single hybrid motif"/>
    <property type="match status" value="1"/>
</dbReference>
<evidence type="ECO:0000256" key="4">
    <source>
        <dbReference type="ARBA" id="ARBA00022840"/>
    </source>
</evidence>
<evidence type="ECO:0000256" key="5">
    <source>
        <dbReference type="ARBA" id="ARBA00022946"/>
    </source>
</evidence>
<dbReference type="FunFam" id="3.30.1490.20:FF:000003">
    <property type="entry name" value="acetyl-CoA carboxylase isoform X1"/>
    <property type="match status" value="1"/>
</dbReference>
<gene>
    <name evidence="11" type="ORF">DJ017_05310</name>
</gene>
<dbReference type="InterPro" id="IPR005482">
    <property type="entry name" value="Biotin_COase_C"/>
</dbReference>
<feature type="domain" description="Lipoyl-binding" evidence="8">
    <location>
        <begin position="552"/>
        <end position="628"/>
    </location>
</feature>
<proteinExistence type="predicted"/>
<evidence type="ECO:0000313" key="11">
    <source>
        <dbReference type="EMBL" id="RAK53979.1"/>
    </source>
</evidence>
<evidence type="ECO:0000256" key="2">
    <source>
        <dbReference type="ARBA" id="ARBA00022598"/>
    </source>
</evidence>
<evidence type="ECO:0000313" key="12">
    <source>
        <dbReference type="Proteomes" id="UP000249254"/>
    </source>
</evidence>
<dbReference type="SUPFAM" id="SSF52440">
    <property type="entry name" value="PreATP-grasp domain"/>
    <property type="match status" value="1"/>
</dbReference>
<feature type="domain" description="Biotin carboxylation" evidence="10">
    <location>
        <begin position="1"/>
        <end position="450"/>
    </location>
</feature>
<keyword evidence="4 7" id="KW-0067">ATP-binding</keyword>
<dbReference type="EMBL" id="QFYQ01000001">
    <property type="protein sequence ID" value="RAK53979.1"/>
    <property type="molecule type" value="Genomic_DNA"/>
</dbReference>
<dbReference type="SUPFAM" id="SSF51230">
    <property type="entry name" value="Single hybrid motif"/>
    <property type="match status" value="1"/>
</dbReference>
<dbReference type="AlphaFoldDB" id="A0A328AH53"/>
<dbReference type="GO" id="GO:0005524">
    <property type="term" value="F:ATP binding"/>
    <property type="evidence" value="ECO:0007669"/>
    <property type="project" value="UniProtKB-UniRule"/>
</dbReference>
<dbReference type="InterPro" id="IPR005481">
    <property type="entry name" value="BC-like_N"/>
</dbReference>
<keyword evidence="6" id="KW-0092">Biotin</keyword>
<dbReference type="InterPro" id="IPR005479">
    <property type="entry name" value="CPAse_ATP-bd"/>
</dbReference>
<dbReference type="Gene3D" id="3.30.700.40">
    <property type="match status" value="1"/>
</dbReference>
<dbReference type="FunFam" id="2.40.50.100:FF:000003">
    <property type="entry name" value="Acetyl-CoA carboxylase biotin carboxyl carrier protein"/>
    <property type="match status" value="1"/>
</dbReference>
<dbReference type="Gene3D" id="3.40.50.20">
    <property type="match status" value="1"/>
</dbReference>
<dbReference type="PROSITE" id="PS00867">
    <property type="entry name" value="CPSASE_2"/>
    <property type="match status" value="1"/>
</dbReference>
<dbReference type="PROSITE" id="PS00188">
    <property type="entry name" value="BIOTIN"/>
    <property type="match status" value="1"/>
</dbReference>
<dbReference type="InterPro" id="IPR050856">
    <property type="entry name" value="Biotin_carboxylase_complex"/>
</dbReference>
<dbReference type="InterPro" id="IPR016185">
    <property type="entry name" value="PreATP-grasp_dom_sf"/>
</dbReference>
<sequence>MFKSLLVANRGEIAVRVFATARRLGLSTVAVYSEADAEALHVREADAAVCIGPAAARESYLVPEKIIAAAKAAGAEAIHPGYGFLSENVEFAEAVTAAGLIWVGPPPAAIRAMGLKDAAKALMDKAGVPVTPGYLGEDQSPETLAREAARIGFPVLIKAVAGGGGKGMRRVDRAEDFADALTSARREAKAAFGDDRVLLETYVTRPRHIEVQVFADSTGETVHLFERDCSLQRRHQKVIEEAPAPGMDEATRAAVTAAAVKAAQAVGYVGAGTVEFIADASEGLKPDRIWFMEMNTRLQVEHPVTEMVTGLDLVEWQLRVAAGEPLPLRQDEIRLTGHAVEARLYAEATAGGKFLPSTGRLEHFRLPVSVRVDPGVEEEGEVTPFYDPMIAKLIAYAPTREGAITELCEACDEVEVFPVKTNAGFLGRCLESPDFIAGDVDTGFIERNLDTLTAEPEPSAAALSAAAGGAMLAVEDAVAEPQPSPWRELAGFRLNAEPANAVRLFLNGRSVMARAAEDLQPRSVLITDDNHIVVFEAGEAFAFSDHPPSADAAEGGDGEAQVRAPMPGKVTAVQVKAGDQVTKGQTLLTLEAMKMEYALAAPFDGKVAELSAAVGAQVVEGAVLAVLESA</sequence>
<evidence type="ECO:0000256" key="7">
    <source>
        <dbReference type="PROSITE-ProRule" id="PRU00409"/>
    </source>
</evidence>
<dbReference type="OrthoDB" id="9763189at2"/>
<dbReference type="CDD" id="cd06850">
    <property type="entry name" value="biotinyl_domain"/>
    <property type="match status" value="1"/>
</dbReference>
<dbReference type="GO" id="GO:0016874">
    <property type="term" value="F:ligase activity"/>
    <property type="evidence" value="ECO:0007669"/>
    <property type="project" value="UniProtKB-KW"/>
</dbReference>
<dbReference type="PANTHER" id="PTHR18866:SF33">
    <property type="entry name" value="METHYLCROTONOYL-COA CARBOXYLASE SUBUNIT ALPHA, MITOCHONDRIAL-RELATED"/>
    <property type="match status" value="1"/>
</dbReference>
<dbReference type="SMART" id="SM00878">
    <property type="entry name" value="Biotin_carb_C"/>
    <property type="match status" value="1"/>
</dbReference>
<dbReference type="Proteomes" id="UP000249254">
    <property type="component" value="Unassembled WGS sequence"/>
</dbReference>
<evidence type="ECO:0000256" key="3">
    <source>
        <dbReference type="ARBA" id="ARBA00022741"/>
    </source>
</evidence>
<keyword evidence="3 7" id="KW-0547">Nucleotide-binding</keyword>
<protein>
    <submittedName>
        <fullName evidence="11">Methylcrotonoyl-CoA carboxylase</fullName>
    </submittedName>
</protein>
<keyword evidence="12" id="KW-1185">Reference proteome</keyword>
<name>A0A328AH53_9CAUL</name>
<dbReference type="InterPro" id="IPR013815">
    <property type="entry name" value="ATP_grasp_subdomain_1"/>
</dbReference>
<dbReference type="GO" id="GO:0046872">
    <property type="term" value="F:metal ion binding"/>
    <property type="evidence" value="ECO:0007669"/>
    <property type="project" value="InterPro"/>
</dbReference>
<dbReference type="PROSITE" id="PS50975">
    <property type="entry name" value="ATP_GRASP"/>
    <property type="match status" value="1"/>
</dbReference>
<dbReference type="Gene3D" id="2.40.50.100">
    <property type="match status" value="1"/>
</dbReference>
<dbReference type="InterPro" id="IPR011764">
    <property type="entry name" value="Biotin_carboxylation_dom"/>
</dbReference>
<dbReference type="InterPro" id="IPR000089">
    <property type="entry name" value="Biotin_lipoyl"/>
</dbReference>
<dbReference type="FunFam" id="3.40.50.20:FF:000010">
    <property type="entry name" value="Propionyl-CoA carboxylase subunit alpha"/>
    <property type="match status" value="1"/>
</dbReference>
<dbReference type="Pfam" id="PF00364">
    <property type="entry name" value="Biotin_lipoyl"/>
    <property type="match status" value="1"/>
</dbReference>
<dbReference type="PROSITE" id="PS50968">
    <property type="entry name" value="BIOTINYL_LIPOYL"/>
    <property type="match status" value="1"/>
</dbReference>
<evidence type="ECO:0000259" key="8">
    <source>
        <dbReference type="PROSITE" id="PS50968"/>
    </source>
</evidence>
<dbReference type="PROSITE" id="PS50979">
    <property type="entry name" value="BC"/>
    <property type="match status" value="1"/>
</dbReference>
<keyword evidence="2" id="KW-0436">Ligase</keyword>
<dbReference type="Pfam" id="PF02786">
    <property type="entry name" value="CPSase_L_D2"/>
    <property type="match status" value="1"/>
</dbReference>
<comment type="cofactor">
    <cofactor evidence="1">
        <name>biotin</name>
        <dbReference type="ChEBI" id="CHEBI:57586"/>
    </cofactor>
</comment>
<dbReference type="InterPro" id="IPR011054">
    <property type="entry name" value="Rudment_hybrid_motif"/>
</dbReference>
<dbReference type="SUPFAM" id="SSF56059">
    <property type="entry name" value="Glutathione synthetase ATP-binding domain-like"/>
    <property type="match status" value="1"/>
</dbReference>
<dbReference type="FunFam" id="3.30.470.20:FF:000028">
    <property type="entry name" value="Methylcrotonoyl-CoA carboxylase subunit alpha, mitochondrial"/>
    <property type="match status" value="1"/>
</dbReference>
<dbReference type="Gene3D" id="3.30.470.20">
    <property type="entry name" value="ATP-grasp fold, B domain"/>
    <property type="match status" value="1"/>
</dbReference>
<dbReference type="InterPro" id="IPR001882">
    <property type="entry name" value="Biotin_BS"/>
</dbReference>
<dbReference type="RefSeq" id="WP_111527730.1">
    <property type="nucleotide sequence ID" value="NZ_JBHRSG010000002.1"/>
</dbReference>
<evidence type="ECO:0000256" key="1">
    <source>
        <dbReference type="ARBA" id="ARBA00001953"/>
    </source>
</evidence>
<dbReference type="Gene3D" id="3.30.1490.20">
    <property type="entry name" value="ATP-grasp fold, A domain"/>
    <property type="match status" value="1"/>
</dbReference>
<feature type="domain" description="ATP-grasp" evidence="9">
    <location>
        <begin position="120"/>
        <end position="322"/>
    </location>
</feature>
<dbReference type="Pfam" id="PF00289">
    <property type="entry name" value="Biotin_carb_N"/>
    <property type="match status" value="1"/>
</dbReference>
<evidence type="ECO:0000259" key="9">
    <source>
        <dbReference type="PROSITE" id="PS50975"/>
    </source>
</evidence>
<comment type="caution">
    <text evidence="11">The sequence shown here is derived from an EMBL/GenBank/DDBJ whole genome shotgun (WGS) entry which is preliminary data.</text>
</comment>
<dbReference type="InterPro" id="IPR011761">
    <property type="entry name" value="ATP-grasp"/>
</dbReference>
<evidence type="ECO:0000256" key="6">
    <source>
        <dbReference type="ARBA" id="ARBA00023267"/>
    </source>
</evidence>
<dbReference type="PANTHER" id="PTHR18866">
    <property type="entry name" value="CARBOXYLASE:PYRUVATE/ACETYL-COA/PROPIONYL-COA CARBOXYLASE"/>
    <property type="match status" value="1"/>
</dbReference>
<dbReference type="InterPro" id="IPR011053">
    <property type="entry name" value="Single_hybrid_motif"/>
</dbReference>
<organism evidence="11 12">
    <name type="scientific">Phenylobacterium soli</name>
    <dbReference type="NCBI Taxonomy" id="2170551"/>
    <lineage>
        <taxon>Bacteria</taxon>
        <taxon>Pseudomonadati</taxon>
        <taxon>Pseudomonadota</taxon>
        <taxon>Alphaproteobacteria</taxon>
        <taxon>Caulobacterales</taxon>
        <taxon>Caulobacteraceae</taxon>
        <taxon>Phenylobacterium</taxon>
    </lineage>
</organism>
<evidence type="ECO:0000259" key="10">
    <source>
        <dbReference type="PROSITE" id="PS50979"/>
    </source>
</evidence>
<keyword evidence="5" id="KW-0809">Transit peptide</keyword>